<dbReference type="Pfam" id="PF00512">
    <property type="entry name" value="HisKA"/>
    <property type="match status" value="1"/>
</dbReference>
<dbReference type="InterPro" id="IPR003661">
    <property type="entry name" value="HisK_dim/P_dom"/>
</dbReference>
<dbReference type="SMART" id="SM00387">
    <property type="entry name" value="HATPase_c"/>
    <property type="match status" value="1"/>
</dbReference>
<organism evidence="15 16">
    <name type="scientific">Solirubrobacter deserti</name>
    <dbReference type="NCBI Taxonomy" id="2282478"/>
    <lineage>
        <taxon>Bacteria</taxon>
        <taxon>Bacillati</taxon>
        <taxon>Actinomycetota</taxon>
        <taxon>Thermoleophilia</taxon>
        <taxon>Solirubrobacterales</taxon>
        <taxon>Solirubrobacteraceae</taxon>
        <taxon>Solirubrobacter</taxon>
    </lineage>
</organism>
<dbReference type="EC" id="2.7.13.3" evidence="3"/>
<evidence type="ECO:0000256" key="11">
    <source>
        <dbReference type="SAM" id="MobiDB-lite"/>
    </source>
</evidence>
<dbReference type="EMBL" id="JAPCID010000027">
    <property type="protein sequence ID" value="MDA0139616.1"/>
    <property type="molecule type" value="Genomic_DNA"/>
</dbReference>
<comment type="subcellular location">
    <subcellularLocation>
        <location evidence="2">Cell membrane</location>
    </subcellularLocation>
</comment>
<dbReference type="SUPFAM" id="SSF158472">
    <property type="entry name" value="HAMP domain-like"/>
    <property type="match status" value="1"/>
</dbReference>
<reference evidence="15" key="1">
    <citation type="submission" date="2022-10" db="EMBL/GenBank/DDBJ databases">
        <title>The WGS of Solirubrobacter sp. CPCC 204708.</title>
        <authorList>
            <person name="Jiang Z."/>
        </authorList>
    </citation>
    <scope>NUCLEOTIDE SEQUENCE</scope>
    <source>
        <strain evidence="15">CPCC 204708</strain>
    </source>
</reference>
<dbReference type="InterPro" id="IPR050428">
    <property type="entry name" value="TCS_sensor_his_kinase"/>
</dbReference>
<evidence type="ECO:0000256" key="3">
    <source>
        <dbReference type="ARBA" id="ARBA00012438"/>
    </source>
</evidence>
<evidence type="ECO:0000259" key="13">
    <source>
        <dbReference type="PROSITE" id="PS50109"/>
    </source>
</evidence>
<dbReference type="Gene3D" id="3.30.565.10">
    <property type="entry name" value="Histidine kinase-like ATPase, C-terminal domain"/>
    <property type="match status" value="1"/>
</dbReference>
<evidence type="ECO:0000256" key="8">
    <source>
        <dbReference type="ARBA" id="ARBA00022989"/>
    </source>
</evidence>
<feature type="domain" description="Histidine kinase" evidence="13">
    <location>
        <begin position="249"/>
        <end position="462"/>
    </location>
</feature>
<evidence type="ECO:0000256" key="1">
    <source>
        <dbReference type="ARBA" id="ARBA00000085"/>
    </source>
</evidence>
<dbReference type="InterPro" id="IPR005467">
    <property type="entry name" value="His_kinase_dom"/>
</dbReference>
<keyword evidence="6 12" id="KW-0812">Transmembrane</keyword>
<dbReference type="SMART" id="SM00304">
    <property type="entry name" value="HAMP"/>
    <property type="match status" value="1"/>
</dbReference>
<dbReference type="Gene3D" id="6.10.340.10">
    <property type="match status" value="1"/>
</dbReference>
<keyword evidence="10 12" id="KW-0472">Membrane</keyword>
<dbReference type="Pfam" id="PF00672">
    <property type="entry name" value="HAMP"/>
    <property type="match status" value="1"/>
</dbReference>
<keyword evidence="4" id="KW-0597">Phosphoprotein</keyword>
<evidence type="ECO:0000256" key="4">
    <source>
        <dbReference type="ARBA" id="ARBA00022553"/>
    </source>
</evidence>
<accession>A0ABT4RM14</accession>
<dbReference type="SUPFAM" id="SSF47384">
    <property type="entry name" value="Homodimeric domain of signal transducing histidine kinase"/>
    <property type="match status" value="1"/>
</dbReference>
<evidence type="ECO:0000313" key="15">
    <source>
        <dbReference type="EMBL" id="MDA0139616.1"/>
    </source>
</evidence>
<dbReference type="Pfam" id="PF02518">
    <property type="entry name" value="HATPase_c"/>
    <property type="match status" value="1"/>
</dbReference>
<dbReference type="GO" id="GO:0016301">
    <property type="term" value="F:kinase activity"/>
    <property type="evidence" value="ECO:0007669"/>
    <property type="project" value="UniProtKB-KW"/>
</dbReference>
<sequence length="462" mass="48535">MIASLRGRLVAGVLALAAAGMLLVGGITYAQQRSFQLDRVDEQLQSASVALQHQLLDPDRPFKGGRGRGGPPPGAGAPTDTYGQLRDESGAVLDGEFLGPDDTSEAPQLPEDIPVGGEQTVDTPQGSYRVLAVTNPNGTITVAAIPMNATDQALDRLLLVLALVIAGVLALVGAFAWVVVRVGLLPLDRMGHTAAAIAGGDLSHRVESTDPRTEVGRLGTALNRMLDRLEDAFAARETSQERLRRFIADASHELRTPLVSIRGYAELHRMGAARSEDDVAKAMRRIEDEAARMGVLVEDLLTLARLDEVRSAPHGPVDLAVLAKDAVDDARVTAPDREISLAAERGYVTGDADQLRQVLANLLRNALVHTPDGTPIDVSVQASDGTVALEVRDHGRGLPGANPSALFERFWRAEGGRERGKGGAGLGLAIVAGIVDAHGGTVSAANAPDGGAAFQVRFPARG</sequence>
<dbReference type="InterPro" id="IPR003594">
    <property type="entry name" value="HATPase_dom"/>
</dbReference>
<dbReference type="PROSITE" id="PS50109">
    <property type="entry name" value="HIS_KIN"/>
    <property type="match status" value="1"/>
</dbReference>
<dbReference type="InterPro" id="IPR036097">
    <property type="entry name" value="HisK_dim/P_sf"/>
</dbReference>
<dbReference type="SMART" id="SM00388">
    <property type="entry name" value="HisKA"/>
    <property type="match status" value="1"/>
</dbReference>
<feature type="region of interest" description="Disordered" evidence="11">
    <location>
        <begin position="53"/>
        <end position="81"/>
    </location>
</feature>
<keyword evidence="16" id="KW-1185">Reference proteome</keyword>
<name>A0ABT4RM14_9ACTN</name>
<evidence type="ECO:0000256" key="9">
    <source>
        <dbReference type="ARBA" id="ARBA00023012"/>
    </source>
</evidence>
<dbReference type="PANTHER" id="PTHR45436:SF5">
    <property type="entry name" value="SENSOR HISTIDINE KINASE TRCS"/>
    <property type="match status" value="1"/>
</dbReference>
<evidence type="ECO:0000313" key="16">
    <source>
        <dbReference type="Proteomes" id="UP001147700"/>
    </source>
</evidence>
<dbReference type="PROSITE" id="PS50885">
    <property type="entry name" value="HAMP"/>
    <property type="match status" value="1"/>
</dbReference>
<dbReference type="InterPro" id="IPR004358">
    <property type="entry name" value="Sig_transdc_His_kin-like_C"/>
</dbReference>
<comment type="caution">
    <text evidence="15">The sequence shown here is derived from an EMBL/GenBank/DDBJ whole genome shotgun (WGS) entry which is preliminary data.</text>
</comment>
<keyword evidence="5" id="KW-0808">Transferase</keyword>
<comment type="catalytic activity">
    <reaction evidence="1">
        <text>ATP + protein L-histidine = ADP + protein N-phospho-L-histidine.</text>
        <dbReference type="EC" id="2.7.13.3"/>
    </reaction>
</comment>
<dbReference type="CDD" id="cd00075">
    <property type="entry name" value="HATPase"/>
    <property type="match status" value="1"/>
</dbReference>
<feature type="domain" description="HAMP" evidence="14">
    <location>
        <begin position="181"/>
        <end position="234"/>
    </location>
</feature>
<keyword evidence="7 15" id="KW-0418">Kinase</keyword>
<keyword evidence="8 12" id="KW-1133">Transmembrane helix</keyword>
<protein>
    <recommendedName>
        <fullName evidence="3">histidine kinase</fullName>
        <ecNumber evidence="3">2.7.13.3</ecNumber>
    </recommendedName>
</protein>
<gene>
    <name evidence="15" type="ORF">OJ962_19100</name>
</gene>
<dbReference type="InterPro" id="IPR003660">
    <property type="entry name" value="HAMP_dom"/>
</dbReference>
<dbReference type="CDD" id="cd06225">
    <property type="entry name" value="HAMP"/>
    <property type="match status" value="1"/>
</dbReference>
<evidence type="ECO:0000256" key="10">
    <source>
        <dbReference type="ARBA" id="ARBA00023136"/>
    </source>
</evidence>
<dbReference type="CDD" id="cd00082">
    <property type="entry name" value="HisKA"/>
    <property type="match status" value="1"/>
</dbReference>
<evidence type="ECO:0000256" key="5">
    <source>
        <dbReference type="ARBA" id="ARBA00022679"/>
    </source>
</evidence>
<dbReference type="Proteomes" id="UP001147700">
    <property type="component" value="Unassembled WGS sequence"/>
</dbReference>
<proteinExistence type="predicted"/>
<dbReference type="PRINTS" id="PR00344">
    <property type="entry name" value="BCTRLSENSOR"/>
</dbReference>
<evidence type="ECO:0000259" key="14">
    <source>
        <dbReference type="PROSITE" id="PS50885"/>
    </source>
</evidence>
<dbReference type="RefSeq" id="WP_202952079.1">
    <property type="nucleotide sequence ID" value="NZ_JAPCID010000027.1"/>
</dbReference>
<evidence type="ECO:0000256" key="12">
    <source>
        <dbReference type="SAM" id="Phobius"/>
    </source>
</evidence>
<feature type="transmembrane region" description="Helical" evidence="12">
    <location>
        <begin position="157"/>
        <end position="180"/>
    </location>
</feature>
<dbReference type="InterPro" id="IPR036890">
    <property type="entry name" value="HATPase_C_sf"/>
</dbReference>
<dbReference type="PANTHER" id="PTHR45436">
    <property type="entry name" value="SENSOR HISTIDINE KINASE YKOH"/>
    <property type="match status" value="1"/>
</dbReference>
<evidence type="ECO:0000256" key="7">
    <source>
        <dbReference type="ARBA" id="ARBA00022777"/>
    </source>
</evidence>
<dbReference type="SUPFAM" id="SSF55874">
    <property type="entry name" value="ATPase domain of HSP90 chaperone/DNA topoisomerase II/histidine kinase"/>
    <property type="match status" value="1"/>
</dbReference>
<evidence type="ECO:0000256" key="2">
    <source>
        <dbReference type="ARBA" id="ARBA00004236"/>
    </source>
</evidence>
<evidence type="ECO:0000256" key="6">
    <source>
        <dbReference type="ARBA" id="ARBA00022692"/>
    </source>
</evidence>
<keyword evidence="9" id="KW-0902">Two-component regulatory system</keyword>
<dbReference type="Gene3D" id="1.10.287.130">
    <property type="match status" value="1"/>
</dbReference>